<dbReference type="Proteomes" id="UP000270094">
    <property type="component" value="Unassembled WGS sequence"/>
</dbReference>
<organism evidence="1 2">
    <name type="scientific">Strongylus vulgaris</name>
    <name type="common">Blood worm</name>
    <dbReference type="NCBI Taxonomy" id="40348"/>
    <lineage>
        <taxon>Eukaryota</taxon>
        <taxon>Metazoa</taxon>
        <taxon>Ecdysozoa</taxon>
        <taxon>Nematoda</taxon>
        <taxon>Chromadorea</taxon>
        <taxon>Rhabditida</taxon>
        <taxon>Rhabditina</taxon>
        <taxon>Rhabditomorpha</taxon>
        <taxon>Strongyloidea</taxon>
        <taxon>Strongylidae</taxon>
        <taxon>Strongylus</taxon>
    </lineage>
</organism>
<reference evidence="1 2" key="1">
    <citation type="submission" date="2018-11" db="EMBL/GenBank/DDBJ databases">
        <authorList>
            <consortium name="Pathogen Informatics"/>
        </authorList>
    </citation>
    <scope>NUCLEOTIDE SEQUENCE [LARGE SCALE GENOMIC DNA]</scope>
</reference>
<sequence>MILSYKLCQRFQKLTLLFSAVHNVFAKDVVL</sequence>
<dbReference type="AlphaFoldDB" id="A0A3P7JDP9"/>
<keyword evidence="2" id="KW-1185">Reference proteome</keyword>
<protein>
    <submittedName>
        <fullName evidence="1">Uncharacterized protein</fullName>
    </submittedName>
</protein>
<evidence type="ECO:0000313" key="1">
    <source>
        <dbReference type="EMBL" id="VDM78813.1"/>
    </source>
</evidence>
<dbReference type="EMBL" id="UYYB01103006">
    <property type="protein sequence ID" value="VDM78813.1"/>
    <property type="molecule type" value="Genomic_DNA"/>
</dbReference>
<accession>A0A3P7JDP9</accession>
<evidence type="ECO:0000313" key="2">
    <source>
        <dbReference type="Proteomes" id="UP000270094"/>
    </source>
</evidence>
<gene>
    <name evidence="1" type="ORF">SVUK_LOCUS13811</name>
</gene>
<name>A0A3P7JDP9_STRVU</name>
<proteinExistence type="predicted"/>